<dbReference type="PRINTS" id="PR00762">
    <property type="entry name" value="CLCHANNEL"/>
</dbReference>
<keyword evidence="5 11" id="KW-1133">Transmembrane helix</keyword>
<feature type="region of interest" description="Disordered" evidence="12">
    <location>
        <begin position="76"/>
        <end position="117"/>
    </location>
</feature>
<evidence type="ECO:0000256" key="6">
    <source>
        <dbReference type="ARBA" id="ARBA00023065"/>
    </source>
</evidence>
<dbReference type="Gene3D" id="3.10.580.10">
    <property type="entry name" value="CBS-domain"/>
    <property type="match status" value="1"/>
</dbReference>
<keyword evidence="2 11" id="KW-0813">Transport</keyword>
<feature type="transmembrane region" description="Helical" evidence="11">
    <location>
        <begin position="418"/>
        <end position="438"/>
    </location>
</feature>
<dbReference type="InterPro" id="IPR046342">
    <property type="entry name" value="CBS_dom_sf"/>
</dbReference>
<feature type="transmembrane region" description="Helical" evidence="11">
    <location>
        <begin position="520"/>
        <end position="539"/>
    </location>
</feature>
<evidence type="ECO:0000256" key="4">
    <source>
        <dbReference type="ARBA" id="ARBA00022737"/>
    </source>
</evidence>
<dbReference type="PANTHER" id="PTHR11689:SF136">
    <property type="entry name" value="H(+)_CL(-) EXCHANGE TRANSPORTER 7"/>
    <property type="match status" value="1"/>
</dbReference>
<evidence type="ECO:0000256" key="1">
    <source>
        <dbReference type="ARBA" id="ARBA00004141"/>
    </source>
</evidence>
<keyword evidence="7 10" id="KW-0129">CBS domain</keyword>
<evidence type="ECO:0000256" key="12">
    <source>
        <dbReference type="SAM" id="MobiDB-lite"/>
    </source>
</evidence>
<dbReference type="Pfam" id="PF00571">
    <property type="entry name" value="CBS"/>
    <property type="match status" value="2"/>
</dbReference>
<evidence type="ECO:0000256" key="3">
    <source>
        <dbReference type="ARBA" id="ARBA00022692"/>
    </source>
</evidence>
<evidence type="ECO:0000256" key="8">
    <source>
        <dbReference type="ARBA" id="ARBA00023136"/>
    </source>
</evidence>
<name>A0A812NUG1_9DINO</name>
<dbReference type="SUPFAM" id="SSF81340">
    <property type="entry name" value="Clc chloride channel"/>
    <property type="match status" value="1"/>
</dbReference>
<dbReference type="Gene3D" id="1.10.3080.10">
    <property type="entry name" value="Clc chloride channel"/>
    <property type="match status" value="1"/>
</dbReference>
<comment type="subcellular location">
    <subcellularLocation>
        <location evidence="1 11">Membrane</location>
        <topology evidence="1 11">Multi-pass membrane protein</topology>
    </subcellularLocation>
</comment>
<feature type="domain" description="CBS" evidence="13">
    <location>
        <begin position="718"/>
        <end position="776"/>
    </location>
</feature>
<sequence>MVFTEPAPGRSCLPSARCCFHPARHVSTGPERERFTSKWHLRNTRISKVRRVRRKDSDNDPALGLLAEGSNARARGLGRLQGGRSKPGPRKPAVDIRRSQEDEGISPCHQPSTGTTQVEYGIGTTPNRQTSACRIVAKWVAVILIGIVTGLVASAIDYGIEFFTKFRFGLMEDLVKAGTRPWLLMVIHVVFCTCLASIAGALVCFVSPLAAGSGIPEVKCRLNGIDLPLVVKSRTLLAKACGVLFSVSAGLPCGKEGPMIHSGAIIGALFSQYVVLGSNMLRDIELRDLITAGGAAGVAAAFGAPIGGMLFALEEGSSFWNGTVLLQALLCSSASALTLTLFLGGFDSIGFGTLGALGVLTFGDYFEGAKTSYHIWELPFFVTLGLLGGLVGAGFNALNIPLTLWRIRRVRASGWTRFLEVLLVSACIAAVFFVPAMLSRKCYVTGVEHGSHKPGELDLICKDTLAGRTGLGLFVTPSEDAIKVLFHDPHMYDPGLLSLFGIIYFLLACWTYGLGVPSGLFVPSLLVGAVLGRLVGQSLQLLSSRVAPPGMYALVGAGATLAGMARITVSLGVILIEATGNTQYSLPILFAVIVARSVGNLFNEGIYDIHIQLKHIPFLPADAAHGSHALVSRIMTADVATVGSVESVTRLERILETSHNAFPVVEPGTSQYCGMLSRSALLKLLQRVSCPLDQSEAMPSRGSSLLGPQTEVDLNPYINAGAYTIEDTATVRRAYVLFRTMGLRHLPVVRGGCKLCGILTRKDFLERVGGNAFGQVLSLLLALWLGRFVLEMNLFGTEGTYYVSSRSVVATTVTQGGRATTNIQENAEIRTNLWNPASNKT</sequence>
<keyword evidence="15" id="KW-1185">Reference proteome</keyword>
<dbReference type="AlphaFoldDB" id="A0A812NUG1"/>
<keyword evidence="9 11" id="KW-0868">Chloride</keyword>
<feature type="domain" description="CBS" evidence="13">
    <location>
        <begin position="635"/>
        <end position="692"/>
    </location>
</feature>
<reference evidence="14" key="1">
    <citation type="submission" date="2021-02" db="EMBL/GenBank/DDBJ databases">
        <authorList>
            <person name="Dougan E. K."/>
            <person name="Rhodes N."/>
            <person name="Thang M."/>
            <person name="Chan C."/>
        </authorList>
    </citation>
    <scope>NUCLEOTIDE SEQUENCE</scope>
</reference>
<evidence type="ECO:0000256" key="10">
    <source>
        <dbReference type="PROSITE-ProRule" id="PRU00703"/>
    </source>
</evidence>
<feature type="transmembrane region" description="Helical" evidence="11">
    <location>
        <begin position="349"/>
        <end position="366"/>
    </location>
</feature>
<evidence type="ECO:0000313" key="15">
    <source>
        <dbReference type="Proteomes" id="UP000601435"/>
    </source>
</evidence>
<feature type="transmembrane region" description="Helical" evidence="11">
    <location>
        <begin position="139"/>
        <end position="160"/>
    </location>
</feature>
<keyword evidence="8 11" id="KW-0472">Membrane</keyword>
<keyword evidence="6 11" id="KW-0406">Ion transport</keyword>
<evidence type="ECO:0000313" key="14">
    <source>
        <dbReference type="EMBL" id="CAE7337113.1"/>
    </source>
</evidence>
<feature type="compositionally biased region" description="Basic and acidic residues" evidence="12">
    <location>
        <begin position="92"/>
        <end position="101"/>
    </location>
</feature>
<dbReference type="PANTHER" id="PTHR11689">
    <property type="entry name" value="CHLORIDE CHANNEL PROTEIN CLC FAMILY MEMBER"/>
    <property type="match status" value="1"/>
</dbReference>
<dbReference type="GO" id="GO:0016020">
    <property type="term" value="C:membrane"/>
    <property type="evidence" value="ECO:0007669"/>
    <property type="project" value="UniProtKB-SubCell"/>
</dbReference>
<dbReference type="Pfam" id="PF00654">
    <property type="entry name" value="Voltage_CLC"/>
    <property type="match status" value="1"/>
</dbReference>
<feature type="transmembrane region" description="Helical" evidence="11">
    <location>
        <begin position="378"/>
        <end position="398"/>
    </location>
</feature>
<feature type="transmembrane region" description="Helical" evidence="11">
    <location>
        <begin position="289"/>
        <end position="313"/>
    </location>
</feature>
<proteinExistence type="inferred from homology"/>
<evidence type="ECO:0000256" key="7">
    <source>
        <dbReference type="ARBA" id="ARBA00023122"/>
    </source>
</evidence>
<dbReference type="CDD" id="cd04591">
    <property type="entry name" value="CBS_pair_voltage-gated_CLC_euk_bac"/>
    <property type="match status" value="1"/>
</dbReference>
<feature type="transmembrane region" description="Helical" evidence="11">
    <location>
        <begin position="768"/>
        <end position="790"/>
    </location>
</feature>
<feature type="transmembrane region" description="Helical" evidence="11">
    <location>
        <begin position="181"/>
        <end position="209"/>
    </location>
</feature>
<evidence type="ECO:0000256" key="5">
    <source>
        <dbReference type="ARBA" id="ARBA00022989"/>
    </source>
</evidence>
<feature type="transmembrane region" description="Helical" evidence="11">
    <location>
        <begin position="495"/>
        <end position="513"/>
    </location>
</feature>
<dbReference type="InterPro" id="IPR014743">
    <property type="entry name" value="Cl-channel_core"/>
</dbReference>
<evidence type="ECO:0000256" key="11">
    <source>
        <dbReference type="RuleBase" id="RU361221"/>
    </source>
</evidence>
<dbReference type="InterPro" id="IPR001807">
    <property type="entry name" value="ClC"/>
</dbReference>
<accession>A0A812NUG1</accession>
<evidence type="ECO:0000259" key="13">
    <source>
        <dbReference type="PROSITE" id="PS51371"/>
    </source>
</evidence>
<dbReference type="InterPro" id="IPR000644">
    <property type="entry name" value="CBS_dom"/>
</dbReference>
<keyword evidence="3 11" id="KW-0812">Transmembrane</keyword>
<dbReference type="InterPro" id="IPR051280">
    <property type="entry name" value="Cl-channel/antiporter"/>
</dbReference>
<dbReference type="EMBL" id="CAJNJA010014164">
    <property type="protein sequence ID" value="CAE7337113.1"/>
    <property type="molecule type" value="Genomic_DNA"/>
</dbReference>
<comment type="similarity">
    <text evidence="11">Belongs to the chloride channel (TC 2.A.49) family.</text>
</comment>
<keyword evidence="4" id="KW-0677">Repeat</keyword>
<dbReference type="GO" id="GO:0005254">
    <property type="term" value="F:chloride channel activity"/>
    <property type="evidence" value="ECO:0007669"/>
    <property type="project" value="UniProtKB-UniRule"/>
</dbReference>
<feature type="transmembrane region" description="Helical" evidence="11">
    <location>
        <begin position="319"/>
        <end position="342"/>
    </location>
</feature>
<gene>
    <name evidence="14" type="primary">Clcn7</name>
    <name evidence="14" type="ORF">SNEC2469_LOCUS8631</name>
</gene>
<dbReference type="Proteomes" id="UP000601435">
    <property type="component" value="Unassembled WGS sequence"/>
</dbReference>
<dbReference type="SMART" id="SM00116">
    <property type="entry name" value="CBS"/>
    <property type="match status" value="2"/>
</dbReference>
<comment type="caution">
    <text evidence="14">The sequence shown here is derived from an EMBL/GenBank/DDBJ whole genome shotgun (WGS) entry which is preliminary data.</text>
</comment>
<protein>
    <recommendedName>
        <fullName evidence="11">Chloride channel protein</fullName>
    </recommendedName>
</protein>
<dbReference type="OrthoDB" id="428525at2759"/>
<evidence type="ECO:0000256" key="2">
    <source>
        <dbReference type="ARBA" id="ARBA00022448"/>
    </source>
</evidence>
<evidence type="ECO:0000256" key="9">
    <source>
        <dbReference type="ARBA" id="ARBA00023214"/>
    </source>
</evidence>
<feature type="transmembrane region" description="Helical" evidence="11">
    <location>
        <begin position="551"/>
        <end position="576"/>
    </location>
</feature>
<dbReference type="PROSITE" id="PS51371">
    <property type="entry name" value="CBS"/>
    <property type="match status" value="2"/>
</dbReference>
<organism evidence="14 15">
    <name type="scientific">Symbiodinium necroappetens</name>
    <dbReference type="NCBI Taxonomy" id="1628268"/>
    <lineage>
        <taxon>Eukaryota</taxon>
        <taxon>Sar</taxon>
        <taxon>Alveolata</taxon>
        <taxon>Dinophyceae</taxon>
        <taxon>Suessiales</taxon>
        <taxon>Symbiodiniaceae</taxon>
        <taxon>Symbiodinium</taxon>
    </lineage>
</organism>
<dbReference type="SUPFAM" id="SSF54631">
    <property type="entry name" value="CBS-domain pair"/>
    <property type="match status" value="1"/>
</dbReference>